<reference evidence="2 3" key="1">
    <citation type="submission" date="2019-04" db="EMBL/GenBank/DDBJ databases">
        <title>Sphingobacterium olei sp. nov., isolated from oil-contaminated soil.</title>
        <authorList>
            <person name="Liu B."/>
        </authorList>
    </citation>
    <scope>NUCLEOTIDE SEQUENCE [LARGE SCALE GENOMIC DNA]</scope>
    <source>
        <strain evidence="2 3">Y3L14</strain>
    </source>
</reference>
<dbReference type="EMBL" id="SUKA01000001">
    <property type="protein sequence ID" value="TJY68498.1"/>
    <property type="molecule type" value="Genomic_DNA"/>
</dbReference>
<keyword evidence="3" id="KW-1185">Reference proteome</keyword>
<keyword evidence="1" id="KW-0732">Signal</keyword>
<dbReference type="AlphaFoldDB" id="A0A4U0H9M4"/>
<feature type="signal peptide" evidence="1">
    <location>
        <begin position="1"/>
        <end position="19"/>
    </location>
</feature>
<dbReference type="Proteomes" id="UP000309872">
    <property type="component" value="Unassembled WGS sequence"/>
</dbReference>
<gene>
    <name evidence="2" type="ORF">FAZ19_04380</name>
</gene>
<sequence>MRKIMFSILFLWMSTMAFGQSMDWTYLSSNPGVTYVDDTKLTYESADGLLKVEYELVRVNGENILYYDIQVTPTSGDPIIDLEYWGYSEGSIYEEEPHTSLWDEYDGAPLSGSVILNQGDPESLNLAVRITKASYMEHYFGFFTTYDPN</sequence>
<protein>
    <submittedName>
        <fullName evidence="2">Uncharacterized protein</fullName>
    </submittedName>
</protein>
<evidence type="ECO:0000256" key="1">
    <source>
        <dbReference type="SAM" id="SignalP"/>
    </source>
</evidence>
<accession>A0A4U0H9M4</accession>
<dbReference type="RefSeq" id="WP_136819364.1">
    <property type="nucleotide sequence ID" value="NZ_BMJX01000001.1"/>
</dbReference>
<feature type="chain" id="PRO_5020459476" evidence="1">
    <location>
        <begin position="20"/>
        <end position="149"/>
    </location>
</feature>
<evidence type="ECO:0000313" key="2">
    <source>
        <dbReference type="EMBL" id="TJY68498.1"/>
    </source>
</evidence>
<organism evidence="2 3">
    <name type="scientific">Sphingobacterium alkalisoli</name>
    <dbReference type="NCBI Taxonomy" id="1874115"/>
    <lineage>
        <taxon>Bacteria</taxon>
        <taxon>Pseudomonadati</taxon>
        <taxon>Bacteroidota</taxon>
        <taxon>Sphingobacteriia</taxon>
        <taxon>Sphingobacteriales</taxon>
        <taxon>Sphingobacteriaceae</taxon>
        <taxon>Sphingobacterium</taxon>
    </lineage>
</organism>
<proteinExistence type="predicted"/>
<comment type="caution">
    <text evidence="2">The sequence shown here is derived from an EMBL/GenBank/DDBJ whole genome shotgun (WGS) entry which is preliminary data.</text>
</comment>
<evidence type="ECO:0000313" key="3">
    <source>
        <dbReference type="Proteomes" id="UP000309872"/>
    </source>
</evidence>
<name>A0A4U0H9M4_9SPHI</name>
<dbReference type="OrthoDB" id="9834022at2"/>